<name>A0ABR0N7X4_GOSAR</name>
<organism evidence="2 3">
    <name type="scientific">Gossypium arboreum</name>
    <name type="common">Tree cotton</name>
    <name type="synonym">Gossypium nanking</name>
    <dbReference type="NCBI Taxonomy" id="29729"/>
    <lineage>
        <taxon>Eukaryota</taxon>
        <taxon>Viridiplantae</taxon>
        <taxon>Streptophyta</taxon>
        <taxon>Embryophyta</taxon>
        <taxon>Tracheophyta</taxon>
        <taxon>Spermatophyta</taxon>
        <taxon>Magnoliopsida</taxon>
        <taxon>eudicotyledons</taxon>
        <taxon>Gunneridae</taxon>
        <taxon>Pentapetalae</taxon>
        <taxon>rosids</taxon>
        <taxon>malvids</taxon>
        <taxon>Malvales</taxon>
        <taxon>Malvaceae</taxon>
        <taxon>Malvoideae</taxon>
        <taxon>Gossypium</taxon>
    </lineage>
</organism>
<protein>
    <submittedName>
        <fullName evidence="2">Uncharacterized protein</fullName>
    </submittedName>
</protein>
<dbReference type="Proteomes" id="UP001358586">
    <property type="component" value="Chromosome 11"/>
</dbReference>
<evidence type="ECO:0000313" key="3">
    <source>
        <dbReference type="Proteomes" id="UP001358586"/>
    </source>
</evidence>
<reference evidence="2 3" key="1">
    <citation type="submission" date="2023-03" db="EMBL/GenBank/DDBJ databases">
        <title>WGS of Gossypium arboreum.</title>
        <authorList>
            <person name="Yu D."/>
        </authorList>
    </citation>
    <scope>NUCLEOTIDE SEQUENCE [LARGE SCALE GENOMIC DNA]</scope>
    <source>
        <tissue evidence="2">Leaf</tissue>
    </source>
</reference>
<proteinExistence type="predicted"/>
<keyword evidence="3" id="KW-1185">Reference proteome</keyword>
<gene>
    <name evidence="2" type="ORF">PVK06_041341</name>
</gene>
<feature type="region of interest" description="Disordered" evidence="1">
    <location>
        <begin position="23"/>
        <end position="46"/>
    </location>
</feature>
<comment type="caution">
    <text evidence="2">The sequence shown here is derived from an EMBL/GenBank/DDBJ whole genome shotgun (WGS) entry which is preliminary data.</text>
</comment>
<evidence type="ECO:0000313" key="2">
    <source>
        <dbReference type="EMBL" id="KAK5786698.1"/>
    </source>
</evidence>
<evidence type="ECO:0000256" key="1">
    <source>
        <dbReference type="SAM" id="MobiDB-lite"/>
    </source>
</evidence>
<sequence>MVQKVNISSGKWLNPWQLKKERKRTLGPFAEPDRNDEEGSPTARPRGLRCMARWSNDMALGVGVWTSRVAVVRS</sequence>
<dbReference type="EMBL" id="JARKNE010000011">
    <property type="protein sequence ID" value="KAK5786698.1"/>
    <property type="molecule type" value="Genomic_DNA"/>
</dbReference>
<accession>A0ABR0N7X4</accession>